<dbReference type="InterPro" id="IPR001915">
    <property type="entry name" value="Peptidase_M48"/>
</dbReference>
<dbReference type="GO" id="GO:0046872">
    <property type="term" value="F:metal ion binding"/>
    <property type="evidence" value="ECO:0007669"/>
    <property type="project" value="UniProtKB-KW"/>
</dbReference>
<keyword evidence="4" id="KW-0378">Hydrolase</keyword>
<dbReference type="InterPro" id="IPR011990">
    <property type="entry name" value="TPR-like_helical_dom_sf"/>
</dbReference>
<sequence>MRLFSKVTTGLTILAFAVTSISPTLANDTLPDLEANKDERTLSNPSYILGQYWFRKLNGSQALIDFPPAYDYLKDVLSKLLPQTDLFNKKVEITLLNSTQSNAFVIPGNHMFIYSDILEMIDSEDMLFGLLAHEVAHLDLRHYERQNQNSGEELSKALVLIGAGIAAALAGAGGDATTALWLGGIANQAENTLTYSRNQEQEADRRGQQYLIDADLNPDGMTELFRAFFKKALGRPNLEFLSTHPSPNTRLSDSMNAEPKKTILSNKSNGEFDYFRASMLAYRAGLADRPYDYLNQVITNLDASNFAKALYSYLIQFPERSIQYLNRIKKDNTFTDYLKALSFAAVGNIKESLMIVEQRLQLDPNNILFSMLHAELTQSKPITVNADYLYEKRLTWRADIQYYQSRRNIPMALNYRAQLDFSQGKDKAAQYLINRAEQNAVGNEKNIIKETENYFKKIKEAEKQENLN</sequence>
<evidence type="ECO:0000256" key="3">
    <source>
        <dbReference type="ARBA" id="ARBA00022723"/>
    </source>
</evidence>
<keyword evidence="10" id="KW-1185">Reference proteome</keyword>
<name>A0A934JNI8_9GAMM</name>
<keyword evidence="3" id="KW-0479">Metal-binding</keyword>
<feature type="chain" id="PRO_5037348426" evidence="7">
    <location>
        <begin position="27"/>
        <end position="468"/>
    </location>
</feature>
<evidence type="ECO:0000256" key="5">
    <source>
        <dbReference type="ARBA" id="ARBA00022833"/>
    </source>
</evidence>
<organism evidence="9 10">
    <name type="scientific">Marinomonas transparens</name>
    <dbReference type="NCBI Taxonomy" id="2795388"/>
    <lineage>
        <taxon>Bacteria</taxon>
        <taxon>Pseudomonadati</taxon>
        <taxon>Pseudomonadota</taxon>
        <taxon>Gammaproteobacteria</taxon>
        <taxon>Oceanospirillales</taxon>
        <taxon>Oceanospirillaceae</taxon>
        <taxon>Marinomonas</taxon>
    </lineage>
</organism>
<keyword evidence="2" id="KW-0645">Protease</keyword>
<evidence type="ECO:0000313" key="9">
    <source>
        <dbReference type="EMBL" id="MBJ7539505.1"/>
    </source>
</evidence>
<evidence type="ECO:0000256" key="6">
    <source>
        <dbReference type="ARBA" id="ARBA00023049"/>
    </source>
</evidence>
<dbReference type="Pfam" id="PF01435">
    <property type="entry name" value="Peptidase_M48"/>
    <property type="match status" value="1"/>
</dbReference>
<gene>
    <name evidence="9" type="ORF">I8J31_17635</name>
</gene>
<dbReference type="InterPro" id="IPR051156">
    <property type="entry name" value="Mito/Outer_Membr_Metalloprot"/>
</dbReference>
<keyword evidence="6 9" id="KW-0482">Metalloprotease</keyword>
<dbReference type="AlphaFoldDB" id="A0A934JNI8"/>
<evidence type="ECO:0000256" key="2">
    <source>
        <dbReference type="ARBA" id="ARBA00022670"/>
    </source>
</evidence>
<dbReference type="GO" id="GO:0004222">
    <property type="term" value="F:metalloendopeptidase activity"/>
    <property type="evidence" value="ECO:0007669"/>
    <property type="project" value="InterPro"/>
</dbReference>
<comment type="caution">
    <text evidence="9">The sequence shown here is derived from an EMBL/GenBank/DDBJ whole genome shotgun (WGS) entry which is preliminary data.</text>
</comment>
<dbReference type="RefSeq" id="WP_199469906.1">
    <property type="nucleotide sequence ID" value="NZ_JAEMNX010000025.1"/>
</dbReference>
<dbReference type="Proteomes" id="UP000628710">
    <property type="component" value="Unassembled WGS sequence"/>
</dbReference>
<evidence type="ECO:0000256" key="4">
    <source>
        <dbReference type="ARBA" id="ARBA00022801"/>
    </source>
</evidence>
<dbReference type="CDD" id="cd07324">
    <property type="entry name" value="M48C_Oma1-like"/>
    <property type="match status" value="1"/>
</dbReference>
<keyword evidence="7" id="KW-0732">Signal</keyword>
<dbReference type="GO" id="GO:0051603">
    <property type="term" value="P:proteolysis involved in protein catabolic process"/>
    <property type="evidence" value="ECO:0007669"/>
    <property type="project" value="TreeGrafter"/>
</dbReference>
<proteinExistence type="predicted"/>
<evidence type="ECO:0000259" key="8">
    <source>
        <dbReference type="Pfam" id="PF01435"/>
    </source>
</evidence>
<feature type="signal peptide" evidence="7">
    <location>
        <begin position="1"/>
        <end position="26"/>
    </location>
</feature>
<dbReference type="EMBL" id="JAEMNX010000025">
    <property type="protein sequence ID" value="MBJ7539505.1"/>
    <property type="molecule type" value="Genomic_DNA"/>
</dbReference>
<dbReference type="SUPFAM" id="SSF48452">
    <property type="entry name" value="TPR-like"/>
    <property type="match status" value="1"/>
</dbReference>
<reference evidence="9" key="1">
    <citation type="submission" date="2020-12" db="EMBL/GenBank/DDBJ databases">
        <title>Marinomonas arctica sp. nov., a psychrotolerant bacterium isolated from the Arctic.</title>
        <authorList>
            <person name="Zhang Y."/>
        </authorList>
    </citation>
    <scope>NUCLEOTIDE SEQUENCE</scope>
    <source>
        <strain evidence="9">C1424</strain>
    </source>
</reference>
<protein>
    <submittedName>
        <fullName evidence="9">M48 family metalloprotease</fullName>
    </submittedName>
</protein>
<dbReference type="PANTHER" id="PTHR22726">
    <property type="entry name" value="METALLOENDOPEPTIDASE OMA1"/>
    <property type="match status" value="1"/>
</dbReference>
<dbReference type="GO" id="GO:0016020">
    <property type="term" value="C:membrane"/>
    <property type="evidence" value="ECO:0007669"/>
    <property type="project" value="TreeGrafter"/>
</dbReference>
<accession>A0A934JNI8</accession>
<evidence type="ECO:0000256" key="7">
    <source>
        <dbReference type="SAM" id="SignalP"/>
    </source>
</evidence>
<keyword evidence="5" id="KW-0862">Zinc</keyword>
<dbReference type="PANTHER" id="PTHR22726:SF1">
    <property type="entry name" value="METALLOENDOPEPTIDASE OMA1, MITOCHONDRIAL"/>
    <property type="match status" value="1"/>
</dbReference>
<dbReference type="Gene3D" id="3.30.2010.10">
    <property type="entry name" value="Metalloproteases ('zincins'), catalytic domain"/>
    <property type="match status" value="1"/>
</dbReference>
<evidence type="ECO:0000256" key="1">
    <source>
        <dbReference type="ARBA" id="ARBA00001947"/>
    </source>
</evidence>
<feature type="domain" description="Peptidase M48" evidence="8">
    <location>
        <begin position="72"/>
        <end position="252"/>
    </location>
</feature>
<comment type="cofactor">
    <cofactor evidence="1">
        <name>Zn(2+)</name>
        <dbReference type="ChEBI" id="CHEBI:29105"/>
    </cofactor>
</comment>
<evidence type="ECO:0000313" key="10">
    <source>
        <dbReference type="Proteomes" id="UP000628710"/>
    </source>
</evidence>